<dbReference type="NCBIfam" id="TIGR00300">
    <property type="entry name" value="TIGR00300 family protein"/>
    <property type="match status" value="1"/>
</dbReference>
<dbReference type="InterPro" id="IPR005239">
    <property type="entry name" value="ArgZ/ArgE-like"/>
</dbReference>
<evidence type="ECO:0000259" key="11">
    <source>
        <dbReference type="Pfam" id="PF04455"/>
    </source>
</evidence>
<dbReference type="Gene3D" id="2.40.420.10">
    <property type="entry name" value="conserved putative lor/sdh protein from methanococcus maripaludis s2 domain"/>
    <property type="match status" value="1"/>
</dbReference>
<evidence type="ECO:0000256" key="10">
    <source>
        <dbReference type="ARBA" id="ARBA00081581"/>
    </source>
</evidence>
<comment type="function">
    <text evidence="6">Catalyzes the conversion of ornithine to proline, with the release of ammonia.</text>
</comment>
<keyword evidence="4" id="KW-0456">Lyase</keyword>
<dbReference type="AlphaFoldDB" id="A0A1Q6DUX0"/>
<protein>
    <recommendedName>
        <fullName evidence="9">Ornithine cyclodeaminase</fullName>
        <ecNumber evidence="8">4.3.1.12</ecNumber>
    </recommendedName>
    <alternativeName>
        <fullName evidence="10">Archaeal ornithine cyclodeaminase</fullName>
    </alternativeName>
</protein>
<dbReference type="STRING" id="1903181.BTN85_0656"/>
<dbReference type="EMBL" id="MSDW01000001">
    <property type="protein sequence ID" value="OKY78171.1"/>
    <property type="molecule type" value="Genomic_DNA"/>
</dbReference>
<evidence type="ECO:0000259" key="13">
    <source>
        <dbReference type="Pfam" id="PF21571"/>
    </source>
</evidence>
<comment type="caution">
    <text evidence="14">The sequence shown here is derived from an EMBL/GenBank/DDBJ whole genome shotgun (WGS) entry which is preliminary data.</text>
</comment>
<evidence type="ECO:0000313" key="15">
    <source>
        <dbReference type="Proteomes" id="UP000185744"/>
    </source>
</evidence>
<comment type="catalytic activity">
    <reaction evidence="5">
        <text>L-ornithine = L-proline + NH4(+)</text>
        <dbReference type="Rhea" id="RHEA:24368"/>
        <dbReference type="ChEBI" id="CHEBI:28938"/>
        <dbReference type="ChEBI" id="CHEBI:46911"/>
        <dbReference type="ChEBI" id="CHEBI:60039"/>
        <dbReference type="EC" id="4.3.1.12"/>
    </reaction>
</comment>
<proteinExistence type="inferred from homology"/>
<evidence type="ECO:0000256" key="4">
    <source>
        <dbReference type="ARBA" id="ARBA00023239"/>
    </source>
</evidence>
<dbReference type="Pfam" id="PF04455">
    <property type="entry name" value="Saccharop_dh_N"/>
    <property type="match status" value="1"/>
</dbReference>
<gene>
    <name evidence="14" type="ORF">BTN85_0656</name>
</gene>
<dbReference type="CDD" id="cd12144">
    <property type="entry name" value="SDH_N_domain"/>
    <property type="match status" value="1"/>
</dbReference>
<evidence type="ECO:0000256" key="5">
    <source>
        <dbReference type="ARBA" id="ARBA00052109"/>
    </source>
</evidence>
<comment type="similarity">
    <text evidence="7">Belongs to the AgrE/ArgZ ornithine cyclodeaminase family.</text>
</comment>
<dbReference type="Pfam" id="PF21570">
    <property type="entry name" value="ArgZ-like_C_2nd"/>
    <property type="match status" value="1"/>
</dbReference>
<dbReference type="GO" id="GO:0000166">
    <property type="term" value="F:nucleotide binding"/>
    <property type="evidence" value="ECO:0007669"/>
    <property type="project" value="UniProtKB-KW"/>
</dbReference>
<evidence type="ECO:0000256" key="2">
    <source>
        <dbReference type="ARBA" id="ARBA00022741"/>
    </source>
</evidence>
<feature type="domain" description="Arginine dihydrolase ArgZ/ArgE-like C-terminal second subdomain" evidence="12">
    <location>
        <begin position="185"/>
        <end position="396"/>
    </location>
</feature>
<reference evidence="14" key="1">
    <citation type="submission" date="2016-12" db="EMBL/GenBank/DDBJ databases">
        <title>Discovery of methanogenic haloarchaea.</title>
        <authorList>
            <person name="Sorokin D.Y."/>
            <person name="Makarova K.S."/>
            <person name="Abbas B."/>
            <person name="Ferrer M."/>
            <person name="Golyshin P.N."/>
        </authorList>
    </citation>
    <scope>NUCLEOTIDE SEQUENCE [LARGE SCALE GENOMIC DNA]</scope>
    <source>
        <strain evidence="14">HMET1</strain>
    </source>
</reference>
<keyword evidence="3" id="KW-0520">NAD</keyword>
<evidence type="ECO:0000256" key="3">
    <source>
        <dbReference type="ARBA" id="ARBA00023027"/>
    </source>
</evidence>
<dbReference type="EC" id="4.3.1.12" evidence="8"/>
<dbReference type="InterPro" id="IPR007545">
    <property type="entry name" value="LOR/SDH_bifunc_enz_cons_dom"/>
</dbReference>
<evidence type="ECO:0000313" key="14">
    <source>
        <dbReference type="EMBL" id="OKY78171.1"/>
    </source>
</evidence>
<dbReference type="Pfam" id="PF21571">
    <property type="entry name" value="ArgZ-like_C_1st"/>
    <property type="match status" value="1"/>
</dbReference>
<evidence type="ECO:0000259" key="12">
    <source>
        <dbReference type="Pfam" id="PF21570"/>
    </source>
</evidence>
<organism evidence="14 15">
    <name type="scientific">Methanohalarchaeum thermophilum</name>
    <dbReference type="NCBI Taxonomy" id="1903181"/>
    <lineage>
        <taxon>Archaea</taxon>
        <taxon>Methanobacteriati</taxon>
        <taxon>Methanobacteriota</taxon>
        <taxon>Methanonatronarchaeia</taxon>
        <taxon>Methanonatronarchaeales</taxon>
        <taxon>Methanonatronarchaeaceae</taxon>
        <taxon>Candidatus Methanohalarchaeum</taxon>
    </lineage>
</organism>
<keyword evidence="15" id="KW-1185">Reference proteome</keyword>
<feature type="domain" description="Arginine dihydrolase ArgZ/ArgE-like C-terminal first subdomain" evidence="13">
    <location>
        <begin position="103"/>
        <end position="183"/>
    </location>
</feature>
<dbReference type="InParanoid" id="A0A1Q6DUX0"/>
<dbReference type="GO" id="GO:0008473">
    <property type="term" value="F:ornithine cyclodeaminase activity"/>
    <property type="evidence" value="ECO:0007669"/>
    <property type="project" value="UniProtKB-EC"/>
</dbReference>
<name>A0A1Q6DUX0_METT1</name>
<dbReference type="SUPFAM" id="SSF52467">
    <property type="entry name" value="DHS-like NAD/FAD-binding domain"/>
    <property type="match status" value="1"/>
</dbReference>
<accession>A0A1Q6DUX0</accession>
<evidence type="ECO:0000256" key="1">
    <source>
        <dbReference type="ARBA" id="ARBA00001911"/>
    </source>
</evidence>
<evidence type="ECO:0000256" key="7">
    <source>
        <dbReference type="ARBA" id="ARBA00061348"/>
    </source>
</evidence>
<dbReference type="InterPro" id="IPR029035">
    <property type="entry name" value="DHS-like_NAD/FAD-binding_dom"/>
</dbReference>
<evidence type="ECO:0000256" key="6">
    <source>
        <dbReference type="ARBA" id="ARBA00056756"/>
    </source>
</evidence>
<feature type="domain" description="LOR/SDH bifunctional enzyme conserved" evidence="11">
    <location>
        <begin position="4"/>
        <end position="102"/>
    </location>
</feature>
<evidence type="ECO:0000256" key="8">
    <source>
        <dbReference type="ARBA" id="ARBA00066346"/>
    </source>
</evidence>
<evidence type="ECO:0000256" key="9">
    <source>
        <dbReference type="ARBA" id="ARBA00072993"/>
    </source>
</evidence>
<comment type="cofactor">
    <cofactor evidence="1">
        <name>NAD(+)</name>
        <dbReference type="ChEBI" id="CHEBI:57540"/>
    </cofactor>
</comment>
<dbReference type="InterPro" id="IPR048964">
    <property type="entry name" value="ArgZ/ArgE-like_C_1st"/>
</dbReference>
<dbReference type="InterPro" id="IPR048963">
    <property type="entry name" value="ArgZ/ArgE-like_C_2nd"/>
</dbReference>
<dbReference type="Proteomes" id="UP000185744">
    <property type="component" value="Unassembled WGS sequence"/>
</dbReference>
<sequence length="404" mass="44839">MSIREVELEGHIIDSRVLPKVFDLIMDMDGDFEVLDFEIGKEKEDESYAKIQIRGRNQGHVDDIVSELHRHGANLPEIEEVEYERAPADKSLPRGFYSTTNHQTYIRYNNEWVEVERIEMDCAIIIDENKAICKPISEVKEGEKIVVGEKGVRVVPPERPREKSVFEFMSSHVSPEKPSNSIIDQVANEIIKTKKSGGKIAFVLGPAIIHTGGSKHMASLIKNGFADVLLAGNAVAVHDIENALYGTSLGVNLETGEPQAEGHKNHLYAISEIMRSSSIENAIEQGKIEKGIMYQCEKKDIEYVLAGSIRDDGPLPEVITDTVKAQDKMREAIQDVDLVVMMATMLHSIATGNLLPSHVKTICVDINPDTVTKLTDRGTEQVMGIVSDVGIFLPKLTEKVLKNS</sequence>
<dbReference type="Gene3D" id="3.40.50.10690">
    <property type="entry name" value="putative lor/sdh protein like domains"/>
    <property type="match status" value="1"/>
</dbReference>
<keyword evidence="2" id="KW-0547">Nucleotide-binding</keyword>